<feature type="region of interest" description="Disordered" evidence="1">
    <location>
        <begin position="33"/>
        <end position="81"/>
    </location>
</feature>
<organism evidence="2 3">
    <name type="scientific">Crotalaria pallida</name>
    <name type="common">Smooth rattlebox</name>
    <name type="synonym">Crotalaria striata</name>
    <dbReference type="NCBI Taxonomy" id="3830"/>
    <lineage>
        <taxon>Eukaryota</taxon>
        <taxon>Viridiplantae</taxon>
        <taxon>Streptophyta</taxon>
        <taxon>Embryophyta</taxon>
        <taxon>Tracheophyta</taxon>
        <taxon>Spermatophyta</taxon>
        <taxon>Magnoliopsida</taxon>
        <taxon>eudicotyledons</taxon>
        <taxon>Gunneridae</taxon>
        <taxon>Pentapetalae</taxon>
        <taxon>rosids</taxon>
        <taxon>fabids</taxon>
        <taxon>Fabales</taxon>
        <taxon>Fabaceae</taxon>
        <taxon>Papilionoideae</taxon>
        <taxon>50 kb inversion clade</taxon>
        <taxon>genistoids sensu lato</taxon>
        <taxon>core genistoids</taxon>
        <taxon>Crotalarieae</taxon>
        <taxon>Crotalaria</taxon>
    </lineage>
</organism>
<proteinExistence type="predicted"/>
<evidence type="ECO:0000313" key="2">
    <source>
        <dbReference type="EMBL" id="KAK7267098.1"/>
    </source>
</evidence>
<evidence type="ECO:0000313" key="3">
    <source>
        <dbReference type="Proteomes" id="UP001372338"/>
    </source>
</evidence>
<sequence>MDVAGNGTQATAAIAGNRPQATCTTVARNGPSAIATSAGSDPIVPLGSEPYNEEPLAKGRKLYKGSSSKRPTADDEQDPHQNITIAQFVDQYMVMMDTLKNDAKKRGIFIKGEDKKRGGKEGGGKDC</sequence>
<accession>A0AAN9I4F3</accession>
<name>A0AAN9I4F3_CROPI</name>
<keyword evidence="3" id="KW-1185">Reference proteome</keyword>
<gene>
    <name evidence="2" type="ORF">RIF29_19762</name>
</gene>
<evidence type="ECO:0000256" key="1">
    <source>
        <dbReference type="SAM" id="MobiDB-lite"/>
    </source>
</evidence>
<dbReference type="Proteomes" id="UP001372338">
    <property type="component" value="Unassembled WGS sequence"/>
</dbReference>
<comment type="caution">
    <text evidence="2">The sequence shown here is derived from an EMBL/GenBank/DDBJ whole genome shotgun (WGS) entry which is preliminary data.</text>
</comment>
<dbReference type="AlphaFoldDB" id="A0AAN9I4F3"/>
<reference evidence="2 3" key="1">
    <citation type="submission" date="2024-01" db="EMBL/GenBank/DDBJ databases">
        <title>The genomes of 5 underutilized Papilionoideae crops provide insights into root nodulation and disease resistanc.</title>
        <authorList>
            <person name="Yuan L."/>
        </authorList>
    </citation>
    <scope>NUCLEOTIDE SEQUENCE [LARGE SCALE GENOMIC DNA]</scope>
    <source>
        <strain evidence="2">ZHUSHIDOU_FW_LH</strain>
        <tissue evidence="2">Leaf</tissue>
    </source>
</reference>
<protein>
    <submittedName>
        <fullName evidence="2">Uncharacterized protein</fullName>
    </submittedName>
</protein>
<dbReference type="EMBL" id="JAYWIO010000004">
    <property type="protein sequence ID" value="KAK7267098.1"/>
    <property type="molecule type" value="Genomic_DNA"/>
</dbReference>